<organism evidence="3 4">
    <name type="scientific">Streptomyces fuscus</name>
    <dbReference type="NCBI Taxonomy" id="3048495"/>
    <lineage>
        <taxon>Bacteria</taxon>
        <taxon>Bacillati</taxon>
        <taxon>Actinomycetota</taxon>
        <taxon>Actinomycetes</taxon>
        <taxon>Kitasatosporales</taxon>
        <taxon>Streptomycetaceae</taxon>
        <taxon>Streptomyces</taxon>
    </lineage>
</organism>
<name>A0ABT7IS09_9ACTN</name>
<dbReference type="InterPro" id="IPR036249">
    <property type="entry name" value="Thioredoxin-like_sf"/>
</dbReference>
<evidence type="ECO:0000313" key="4">
    <source>
        <dbReference type="Proteomes" id="UP001241926"/>
    </source>
</evidence>
<reference evidence="3 4" key="1">
    <citation type="submission" date="2023-05" db="EMBL/GenBank/DDBJ databases">
        <title>Streptomyces fuscus sp. nov., a brown-black pigment producing actinomyces isolated from dry sand of Sea duck farm.</title>
        <authorList>
            <person name="Xie J."/>
            <person name="Shen N."/>
        </authorList>
    </citation>
    <scope>NUCLEOTIDE SEQUENCE [LARGE SCALE GENOMIC DNA]</scope>
    <source>
        <strain evidence="3 4">GXMU-J15</strain>
    </source>
</reference>
<dbReference type="RefSeq" id="WP_285430082.1">
    <property type="nucleotide sequence ID" value="NZ_JASJUS010000002.1"/>
</dbReference>
<dbReference type="InterPro" id="IPR002109">
    <property type="entry name" value="Glutaredoxin"/>
</dbReference>
<protein>
    <submittedName>
        <fullName evidence="3">Glutaredoxin domain-containing protein</fullName>
    </submittedName>
</protein>
<comment type="caution">
    <text evidence="3">The sequence shown here is derived from an EMBL/GenBank/DDBJ whole genome shotgun (WGS) entry which is preliminary data.</text>
</comment>
<evidence type="ECO:0000259" key="2">
    <source>
        <dbReference type="Pfam" id="PF00462"/>
    </source>
</evidence>
<accession>A0ABT7IS09</accession>
<dbReference type="Gene3D" id="3.40.30.10">
    <property type="entry name" value="Glutaredoxin"/>
    <property type="match status" value="1"/>
</dbReference>
<evidence type="ECO:0000256" key="1">
    <source>
        <dbReference type="SAM" id="MobiDB-lite"/>
    </source>
</evidence>
<sequence>MLVLFQRETCPDCKPVRELLTRLQVSYININVPKPREERHELIRTTGSKFIPALVDGATVIPGRLRENADIIAYLKERFGDPDELAARTAGDSDEVAARTAGDSDEVAAKTAGDPDEVAAKTAGDPDEVAATTAGDSDEVAATTADGQPESVALPGEAAAEPVA</sequence>
<evidence type="ECO:0000313" key="3">
    <source>
        <dbReference type="EMBL" id="MDL2075367.1"/>
    </source>
</evidence>
<feature type="region of interest" description="Disordered" evidence="1">
    <location>
        <begin position="85"/>
        <end position="164"/>
    </location>
</feature>
<dbReference type="Proteomes" id="UP001241926">
    <property type="component" value="Unassembled WGS sequence"/>
</dbReference>
<gene>
    <name evidence="3" type="ORF">QNN03_02800</name>
</gene>
<keyword evidence="4" id="KW-1185">Reference proteome</keyword>
<proteinExistence type="predicted"/>
<feature type="domain" description="Glutaredoxin" evidence="2">
    <location>
        <begin position="3"/>
        <end position="55"/>
    </location>
</feature>
<dbReference type="PROSITE" id="PS51354">
    <property type="entry name" value="GLUTAREDOXIN_2"/>
    <property type="match status" value="1"/>
</dbReference>
<dbReference type="EMBL" id="JASJUS010000002">
    <property type="protein sequence ID" value="MDL2075367.1"/>
    <property type="molecule type" value="Genomic_DNA"/>
</dbReference>
<dbReference type="Pfam" id="PF00462">
    <property type="entry name" value="Glutaredoxin"/>
    <property type="match status" value="1"/>
</dbReference>
<dbReference type="SUPFAM" id="SSF52833">
    <property type="entry name" value="Thioredoxin-like"/>
    <property type="match status" value="1"/>
</dbReference>